<dbReference type="AlphaFoldDB" id="A0A509JFR7"/>
<evidence type="ECO:0000313" key="7">
    <source>
        <dbReference type="EMBL" id="MUI36600.1"/>
    </source>
</evidence>
<keyword evidence="5 6" id="KW-0234">DNA repair</keyword>
<dbReference type="Proteomes" id="UP000433532">
    <property type="component" value="Unassembled WGS sequence"/>
</dbReference>
<keyword evidence="1 6" id="KW-0540">Nuclease</keyword>
<dbReference type="RefSeq" id="WP_003451864.1">
    <property type="nucleotide sequence ID" value="NZ_BBQK01000008.1"/>
</dbReference>
<evidence type="ECO:0000256" key="3">
    <source>
        <dbReference type="ARBA" id="ARBA00022763"/>
    </source>
</evidence>
<comment type="caution">
    <text evidence="7">The sequence shown here is derived from an EMBL/GenBank/DDBJ whole genome shotgun (WGS) entry which is preliminary data.</text>
</comment>
<dbReference type="SUPFAM" id="SSF52980">
    <property type="entry name" value="Restriction endonuclease-like"/>
    <property type="match status" value="1"/>
</dbReference>
<dbReference type="PIRSF" id="PIRSF018267">
    <property type="entry name" value="VSR_endonuc"/>
    <property type="match status" value="1"/>
</dbReference>
<keyword evidence="4 6" id="KW-0378">Hydrolase</keyword>
<dbReference type="CDD" id="cd00221">
    <property type="entry name" value="Vsr"/>
    <property type="match status" value="1"/>
</dbReference>
<proteinExistence type="inferred from homology"/>
<evidence type="ECO:0000256" key="2">
    <source>
        <dbReference type="ARBA" id="ARBA00022759"/>
    </source>
</evidence>
<dbReference type="REBASE" id="236483">
    <property type="entry name" value="V.Pae1187ORF17620P"/>
</dbReference>
<name>A0A509JFR7_PSEAI</name>
<reference evidence="7 8" key="1">
    <citation type="submission" date="2019-11" db="EMBL/GenBank/DDBJ databases">
        <title>Genomes of ocular Pseudomonas aeruginosa isolates.</title>
        <authorList>
            <person name="Khan M."/>
            <person name="Rice S.A."/>
            <person name="Willcox M.D.P."/>
            <person name="Stapleton F."/>
        </authorList>
    </citation>
    <scope>NUCLEOTIDE SEQUENCE [LARGE SCALE GENOMIC DNA]</scope>
    <source>
        <strain evidence="7 8">PA221</strain>
    </source>
</reference>
<keyword evidence="3 6" id="KW-0227">DNA damage</keyword>
<dbReference type="GO" id="GO:0004519">
    <property type="term" value="F:endonuclease activity"/>
    <property type="evidence" value="ECO:0007669"/>
    <property type="project" value="UniProtKB-KW"/>
</dbReference>
<dbReference type="GO" id="GO:0006298">
    <property type="term" value="P:mismatch repair"/>
    <property type="evidence" value="ECO:0007669"/>
    <property type="project" value="UniProtKB-UniRule"/>
</dbReference>
<comment type="function">
    <text evidence="6">May nick specific sequences that contain T:G mispairs resulting from m5C-deamination.</text>
</comment>
<comment type="similarity">
    <text evidence="6">Belongs to the vsr family.</text>
</comment>
<dbReference type="EMBL" id="WOAD01000013">
    <property type="protein sequence ID" value="MUI36600.1"/>
    <property type="molecule type" value="Genomic_DNA"/>
</dbReference>
<dbReference type="InterPro" id="IPR004603">
    <property type="entry name" value="DNA_mismatch_endonuc_vsr"/>
</dbReference>
<sequence length="149" mass="17290">MDIVEPARRSRMMSGIRGKDTKPEMLVRRFLHAHGYRYRLHRKDLPGKPDIVLSRLKVCIFVHGCFWHRHPGCRFAVLPKTRAEFWEAKLLGNVARDEQAIKSLNESGWRTIVVWECQLRGSSTVLHELLGELQKLASRSQGRLDHPTL</sequence>
<organism evidence="7 8">
    <name type="scientific">Pseudomonas aeruginosa</name>
    <dbReference type="NCBI Taxonomy" id="287"/>
    <lineage>
        <taxon>Bacteria</taxon>
        <taxon>Pseudomonadati</taxon>
        <taxon>Pseudomonadota</taxon>
        <taxon>Gammaproteobacteria</taxon>
        <taxon>Pseudomonadales</taxon>
        <taxon>Pseudomonadaceae</taxon>
        <taxon>Pseudomonas</taxon>
    </lineage>
</organism>
<dbReference type="Gene3D" id="3.40.960.10">
    <property type="entry name" value="VSR Endonuclease"/>
    <property type="match status" value="1"/>
</dbReference>
<evidence type="ECO:0000256" key="5">
    <source>
        <dbReference type="ARBA" id="ARBA00023204"/>
    </source>
</evidence>
<evidence type="ECO:0000313" key="8">
    <source>
        <dbReference type="Proteomes" id="UP000433532"/>
    </source>
</evidence>
<evidence type="ECO:0000256" key="6">
    <source>
        <dbReference type="PIRNR" id="PIRNR018267"/>
    </source>
</evidence>
<gene>
    <name evidence="7" type="primary">vsr</name>
    <name evidence="7" type="ORF">GNQ48_16460</name>
</gene>
<dbReference type="InterPro" id="IPR011335">
    <property type="entry name" value="Restrct_endonuc-II-like"/>
</dbReference>
<dbReference type="Pfam" id="PF03852">
    <property type="entry name" value="Vsr"/>
    <property type="match status" value="1"/>
</dbReference>
<protein>
    <recommendedName>
        <fullName evidence="6">Very short patch repair endonuclease</fullName>
        <ecNumber evidence="6">3.1.-.-</ecNumber>
    </recommendedName>
</protein>
<dbReference type="NCBIfam" id="TIGR00632">
    <property type="entry name" value="vsr"/>
    <property type="match status" value="1"/>
</dbReference>
<dbReference type="GO" id="GO:0016787">
    <property type="term" value="F:hydrolase activity"/>
    <property type="evidence" value="ECO:0007669"/>
    <property type="project" value="UniProtKB-KW"/>
</dbReference>
<keyword evidence="2 6" id="KW-0255">Endonuclease</keyword>
<accession>A0A509JFR7</accession>
<evidence type="ECO:0000256" key="4">
    <source>
        <dbReference type="ARBA" id="ARBA00022801"/>
    </source>
</evidence>
<evidence type="ECO:0000256" key="1">
    <source>
        <dbReference type="ARBA" id="ARBA00022722"/>
    </source>
</evidence>
<dbReference type="EC" id="3.1.-.-" evidence="6"/>